<dbReference type="GO" id="GO:0003993">
    <property type="term" value="F:acid phosphatase activity"/>
    <property type="evidence" value="ECO:0007669"/>
    <property type="project" value="UniProtKB-UniRule"/>
</dbReference>
<dbReference type="GO" id="GO:0004726">
    <property type="term" value="F:non-membrane spanning protein tyrosine phosphatase activity"/>
    <property type="evidence" value="ECO:0007669"/>
    <property type="project" value="InterPro"/>
</dbReference>
<dbReference type="FunFam" id="3.40.50.2300:FF:000105">
    <property type="entry name" value="Low molecular weight phosphotyrosine protein"/>
    <property type="match status" value="1"/>
</dbReference>
<dbReference type="EMBL" id="JAZGQO010000002">
    <property type="protein sequence ID" value="KAK6189847.1"/>
    <property type="molecule type" value="Genomic_DNA"/>
</dbReference>
<dbReference type="InterPro" id="IPR050438">
    <property type="entry name" value="LMW_PTPase"/>
</dbReference>
<dbReference type="SMART" id="SM00226">
    <property type="entry name" value="LMWPc"/>
    <property type="match status" value="1"/>
</dbReference>
<dbReference type="EC" id="3.1.3.2" evidence="7"/>
<evidence type="ECO:0000256" key="7">
    <source>
        <dbReference type="RuleBase" id="RU368115"/>
    </source>
</evidence>
<dbReference type="Pfam" id="PF01451">
    <property type="entry name" value="LMWPc"/>
    <property type="match status" value="1"/>
</dbReference>
<evidence type="ECO:0000313" key="10">
    <source>
        <dbReference type="Proteomes" id="UP001347796"/>
    </source>
</evidence>
<proteinExistence type="inferred from homology"/>
<keyword evidence="3 7" id="KW-0963">Cytoplasm</keyword>
<feature type="active site" description="Proton donor" evidence="6">
    <location>
        <position position="130"/>
    </location>
</feature>
<dbReference type="SUPFAM" id="SSF52788">
    <property type="entry name" value="Phosphotyrosine protein phosphatases I"/>
    <property type="match status" value="1"/>
</dbReference>
<comment type="catalytic activity">
    <reaction evidence="7">
        <text>a phosphate monoester + H2O = an alcohol + phosphate</text>
        <dbReference type="Rhea" id="RHEA:15017"/>
        <dbReference type="ChEBI" id="CHEBI:15377"/>
        <dbReference type="ChEBI" id="CHEBI:30879"/>
        <dbReference type="ChEBI" id="CHEBI:43474"/>
        <dbReference type="ChEBI" id="CHEBI:67140"/>
        <dbReference type="EC" id="3.1.3.2"/>
    </reaction>
</comment>
<evidence type="ECO:0000256" key="3">
    <source>
        <dbReference type="ARBA" id="ARBA00022490"/>
    </source>
</evidence>
<sequence>MAAPSSKKSVLFVCLGNICRSTMAEAIFLNLLEEKGLKDQWTVDSAAIETYNIGKGPDNRAVKILEKHGIKGYRHKARQIRSDDFTKFDTIFGMDDENMEDLEAAKPKKSTAKLEMLGKLDPEEEDIIVDPYWSDKIQGFETVFEQCNRACRKFLEANS</sequence>
<evidence type="ECO:0000313" key="9">
    <source>
        <dbReference type="EMBL" id="KAK6189847.1"/>
    </source>
</evidence>
<keyword evidence="5 7" id="KW-0904">Protein phosphatase</keyword>
<dbReference type="PRINTS" id="PR00719">
    <property type="entry name" value="LMWPTPASE"/>
</dbReference>
<evidence type="ECO:0000259" key="8">
    <source>
        <dbReference type="SMART" id="SM00226"/>
    </source>
</evidence>
<organism evidence="9 10">
    <name type="scientific">Patella caerulea</name>
    <name type="common">Rayed Mediterranean limpet</name>
    <dbReference type="NCBI Taxonomy" id="87958"/>
    <lineage>
        <taxon>Eukaryota</taxon>
        <taxon>Metazoa</taxon>
        <taxon>Spiralia</taxon>
        <taxon>Lophotrochozoa</taxon>
        <taxon>Mollusca</taxon>
        <taxon>Gastropoda</taxon>
        <taxon>Patellogastropoda</taxon>
        <taxon>Patelloidea</taxon>
        <taxon>Patellidae</taxon>
        <taxon>Patella</taxon>
    </lineage>
</organism>
<dbReference type="InterPro" id="IPR002115">
    <property type="entry name" value="Tyr_Pase_low_mol_wt_mml"/>
</dbReference>
<feature type="domain" description="Phosphotyrosine protein phosphatase I" evidence="8">
    <location>
        <begin position="8"/>
        <end position="157"/>
    </location>
</feature>
<dbReference type="PRINTS" id="PR00720">
    <property type="entry name" value="MAMMALPTPASE"/>
</dbReference>
<dbReference type="InterPro" id="IPR036196">
    <property type="entry name" value="Ptyr_pPase_sf"/>
</dbReference>
<dbReference type="InterPro" id="IPR023485">
    <property type="entry name" value="Ptyr_pPase"/>
</dbReference>
<feature type="active site" description="Nucleophile" evidence="6">
    <location>
        <position position="14"/>
    </location>
</feature>
<keyword evidence="4 7" id="KW-0378">Hydrolase</keyword>
<name>A0AAN8K4X4_PATCE</name>
<protein>
    <recommendedName>
        <fullName evidence="7">Low molecular weight phosphotyrosine protein phosphatase</fullName>
        <shortName evidence="7">LMW-PTP</shortName>
        <shortName evidence="7">LMW-PTPase</shortName>
        <ecNumber evidence="7">3.1.3.2</ecNumber>
        <ecNumber evidence="7">3.1.3.48</ecNumber>
    </recommendedName>
    <alternativeName>
        <fullName evidence="7">Low molecular weight cytosolic acid phosphatase</fullName>
    </alternativeName>
</protein>
<evidence type="ECO:0000256" key="5">
    <source>
        <dbReference type="ARBA" id="ARBA00022912"/>
    </source>
</evidence>
<dbReference type="InterPro" id="IPR017867">
    <property type="entry name" value="Tyr_phospatase_low_mol_wt"/>
</dbReference>
<dbReference type="CDD" id="cd16343">
    <property type="entry name" value="LMWPTP"/>
    <property type="match status" value="1"/>
</dbReference>
<reference evidence="9 10" key="1">
    <citation type="submission" date="2024-01" db="EMBL/GenBank/DDBJ databases">
        <title>The genome of the rayed Mediterranean limpet Patella caerulea (Linnaeus, 1758).</title>
        <authorList>
            <person name="Anh-Thu Weber A."/>
            <person name="Halstead-Nussloch G."/>
        </authorList>
    </citation>
    <scope>NUCLEOTIDE SEQUENCE [LARGE SCALE GENOMIC DNA]</scope>
    <source>
        <strain evidence="9">AATW-2023a</strain>
        <tissue evidence="9">Whole specimen</tissue>
    </source>
</reference>
<dbReference type="PANTHER" id="PTHR11717:SF7">
    <property type="entry name" value="LOW MOLECULAR WEIGHT PHOSPHOTYROSINE PROTEIN PHOSPHATASE"/>
    <property type="match status" value="1"/>
</dbReference>
<evidence type="ECO:0000256" key="2">
    <source>
        <dbReference type="ARBA" id="ARBA00011063"/>
    </source>
</evidence>
<dbReference type="PANTHER" id="PTHR11717">
    <property type="entry name" value="LOW MOLECULAR WEIGHT PROTEIN TYROSINE PHOSPHATASE"/>
    <property type="match status" value="1"/>
</dbReference>
<dbReference type="Gene3D" id="3.40.50.2300">
    <property type="match status" value="1"/>
</dbReference>
<comment type="caution">
    <text evidence="9">The sequence shown here is derived from an EMBL/GenBank/DDBJ whole genome shotgun (WGS) entry which is preliminary data.</text>
</comment>
<keyword evidence="10" id="KW-1185">Reference proteome</keyword>
<feature type="active site" evidence="6">
    <location>
        <position position="20"/>
    </location>
</feature>
<gene>
    <name evidence="9" type="ORF">SNE40_001829</name>
</gene>
<evidence type="ECO:0000256" key="4">
    <source>
        <dbReference type="ARBA" id="ARBA00022801"/>
    </source>
</evidence>
<comment type="similarity">
    <text evidence="2 7">Belongs to the low molecular weight phosphotyrosine protein phosphatase family.</text>
</comment>
<dbReference type="AlphaFoldDB" id="A0AAN8K4X4"/>
<evidence type="ECO:0000256" key="1">
    <source>
        <dbReference type="ARBA" id="ARBA00004496"/>
    </source>
</evidence>
<comment type="function">
    <text evidence="7">Acts on tyrosine phosphorylated proteins, low-MW aryl phosphates and natural and synthetic acyl phosphates.</text>
</comment>
<comment type="subcellular location">
    <subcellularLocation>
        <location evidence="1 7">Cytoplasm</location>
    </subcellularLocation>
</comment>
<dbReference type="EC" id="3.1.3.48" evidence="7"/>
<accession>A0AAN8K4X4</accession>
<comment type="catalytic activity">
    <reaction evidence="7">
        <text>O-phospho-L-tyrosyl-[protein] + H2O = L-tyrosyl-[protein] + phosphate</text>
        <dbReference type="Rhea" id="RHEA:10684"/>
        <dbReference type="Rhea" id="RHEA-COMP:10136"/>
        <dbReference type="Rhea" id="RHEA-COMP:20101"/>
        <dbReference type="ChEBI" id="CHEBI:15377"/>
        <dbReference type="ChEBI" id="CHEBI:43474"/>
        <dbReference type="ChEBI" id="CHEBI:46858"/>
        <dbReference type="ChEBI" id="CHEBI:61978"/>
        <dbReference type="EC" id="3.1.3.48"/>
    </reaction>
</comment>
<dbReference type="GO" id="GO:0005737">
    <property type="term" value="C:cytoplasm"/>
    <property type="evidence" value="ECO:0007669"/>
    <property type="project" value="UniProtKB-SubCell"/>
</dbReference>
<evidence type="ECO:0000256" key="6">
    <source>
        <dbReference type="PIRSR" id="PIRSR617867-1"/>
    </source>
</evidence>
<dbReference type="Proteomes" id="UP001347796">
    <property type="component" value="Unassembled WGS sequence"/>
</dbReference>